<accession>A0A9X0WDF3</accession>
<dbReference type="RefSeq" id="WP_200248804.1">
    <property type="nucleotide sequence ID" value="NZ_NRRY01000054.1"/>
</dbReference>
<reference evidence="1 2" key="1">
    <citation type="journal article" date="2020" name="Microorganisms">
        <title>Osmotic Adaptation and Compatible Solute Biosynthesis of Phototrophic Bacteria as Revealed from Genome Analyses.</title>
        <authorList>
            <person name="Imhoff J.F."/>
            <person name="Rahn T."/>
            <person name="Kunzel S."/>
            <person name="Keller A."/>
            <person name="Neulinger S.C."/>
        </authorList>
    </citation>
    <scope>NUCLEOTIDE SEQUENCE [LARGE SCALE GENOMIC DNA]</scope>
    <source>
        <strain evidence="1 2">DSM 25653</strain>
    </source>
</reference>
<organism evidence="1 2">
    <name type="scientific">Lamprobacter modestohalophilus</name>
    <dbReference type="NCBI Taxonomy" id="1064514"/>
    <lineage>
        <taxon>Bacteria</taxon>
        <taxon>Pseudomonadati</taxon>
        <taxon>Pseudomonadota</taxon>
        <taxon>Gammaproteobacteria</taxon>
        <taxon>Chromatiales</taxon>
        <taxon>Chromatiaceae</taxon>
        <taxon>Lamprobacter</taxon>
    </lineage>
</organism>
<proteinExistence type="predicted"/>
<gene>
    <name evidence="1" type="ORF">CKO42_21620</name>
</gene>
<protein>
    <submittedName>
        <fullName evidence="1">Uncharacterized protein</fullName>
    </submittedName>
</protein>
<dbReference type="AlphaFoldDB" id="A0A9X0WDF3"/>
<dbReference type="EMBL" id="NRRY01000054">
    <property type="protein sequence ID" value="MBK1620973.1"/>
    <property type="molecule type" value="Genomic_DNA"/>
</dbReference>
<dbReference type="Proteomes" id="UP001138768">
    <property type="component" value="Unassembled WGS sequence"/>
</dbReference>
<evidence type="ECO:0000313" key="2">
    <source>
        <dbReference type="Proteomes" id="UP001138768"/>
    </source>
</evidence>
<comment type="caution">
    <text evidence="1">The sequence shown here is derived from an EMBL/GenBank/DDBJ whole genome shotgun (WGS) entry which is preliminary data.</text>
</comment>
<evidence type="ECO:0000313" key="1">
    <source>
        <dbReference type="EMBL" id="MBK1620973.1"/>
    </source>
</evidence>
<sequence length="412" mass="46692">MSRSSDLVISYLEVLHRHRALIAVAYHQGSIDAGGEAATPSAIQDLRRHRALVPLAHDRFRLAASLARHVDEVLQKEQLYAAVGGNIADLAARLPLLIDEVVKAHLEGRTEDLDGYVDTFNNAVFDLADHIEQALEYLRMMADTRFASVRTLAEKQRQNDWYIKRAERISEAIRSLQGGGLLDRIEDEPAAAPVAATFRSQLWERLPQWSQSLLDIIEILKAFLFRLRQVEPAGRRLRAFNLFLKRHPDYLAPDIEELPEPPDWANRAAALVFAAHSDLRDSMAHETLIEIAAKLPPSLAIVQRTPKVGTLEADASPEPPSRLIEPRPHQRALRQLLRDLPADGEPLSALDWKRARSDYSDLQDTIWLHCVIHEATLARHRNERIRFERVEWTSSHPLSGNIGVRDVLVRRV</sequence>
<name>A0A9X0WDF3_9GAMM</name>
<keyword evidence="2" id="KW-1185">Reference proteome</keyword>